<dbReference type="InterPro" id="IPR003594">
    <property type="entry name" value="HATPase_dom"/>
</dbReference>
<evidence type="ECO:0000256" key="5">
    <source>
        <dbReference type="ARBA" id="ARBA00022777"/>
    </source>
</evidence>
<dbReference type="InterPro" id="IPR005467">
    <property type="entry name" value="His_kinase_dom"/>
</dbReference>
<name>A0A6B0T139_9EURY</name>
<evidence type="ECO:0000256" key="8">
    <source>
        <dbReference type="SAM" id="Phobius"/>
    </source>
</evidence>
<keyword evidence="11" id="KW-1185">Reference proteome</keyword>
<evidence type="ECO:0000313" key="11">
    <source>
        <dbReference type="Proteomes" id="UP000466535"/>
    </source>
</evidence>
<evidence type="ECO:0000256" key="7">
    <source>
        <dbReference type="SAM" id="MobiDB-lite"/>
    </source>
</evidence>
<dbReference type="InterPro" id="IPR050980">
    <property type="entry name" value="2C_sensor_his_kinase"/>
</dbReference>
<proteinExistence type="predicted"/>
<dbReference type="OrthoDB" id="3369at2157"/>
<feature type="transmembrane region" description="Helical" evidence="8">
    <location>
        <begin position="93"/>
        <end position="110"/>
    </location>
</feature>
<keyword evidence="8" id="KW-1133">Transmembrane helix</keyword>
<dbReference type="RefSeq" id="WP_159763914.1">
    <property type="nucleotide sequence ID" value="NZ_WUUT01000003.1"/>
</dbReference>
<evidence type="ECO:0000256" key="2">
    <source>
        <dbReference type="ARBA" id="ARBA00012438"/>
    </source>
</evidence>
<dbReference type="EC" id="2.7.13.3" evidence="2"/>
<accession>A0A6B0T139</accession>
<evidence type="ECO:0000256" key="4">
    <source>
        <dbReference type="ARBA" id="ARBA00022741"/>
    </source>
</evidence>
<dbReference type="PROSITE" id="PS50109">
    <property type="entry name" value="HIS_KIN"/>
    <property type="match status" value="1"/>
</dbReference>
<dbReference type="EMBL" id="WUUT01000003">
    <property type="protein sequence ID" value="MXR51784.1"/>
    <property type="molecule type" value="Genomic_DNA"/>
</dbReference>
<dbReference type="SUPFAM" id="SSF55874">
    <property type="entry name" value="ATPase domain of HSP90 chaperone/DNA topoisomerase II/histidine kinase"/>
    <property type="match status" value="1"/>
</dbReference>
<evidence type="ECO:0000256" key="1">
    <source>
        <dbReference type="ARBA" id="ARBA00000085"/>
    </source>
</evidence>
<gene>
    <name evidence="10" type="ORF">GRX03_09225</name>
</gene>
<dbReference type="Gene3D" id="3.30.450.20">
    <property type="entry name" value="PAS domain"/>
    <property type="match status" value="1"/>
</dbReference>
<keyword evidence="3" id="KW-0808">Transferase</keyword>
<feature type="transmembrane region" description="Helical" evidence="8">
    <location>
        <begin position="34"/>
        <end position="51"/>
    </location>
</feature>
<dbReference type="GO" id="GO:0004673">
    <property type="term" value="F:protein histidine kinase activity"/>
    <property type="evidence" value="ECO:0007669"/>
    <property type="project" value="UniProtKB-EC"/>
</dbReference>
<comment type="catalytic activity">
    <reaction evidence="1">
        <text>ATP + protein L-histidine = ADP + protein N-phospho-L-histidine.</text>
        <dbReference type="EC" id="2.7.13.3"/>
    </reaction>
</comment>
<keyword evidence="5" id="KW-0418">Kinase</keyword>
<evidence type="ECO:0000259" key="9">
    <source>
        <dbReference type="PROSITE" id="PS50109"/>
    </source>
</evidence>
<dbReference type="PANTHER" id="PTHR44936">
    <property type="entry name" value="SENSOR PROTEIN CREC"/>
    <property type="match status" value="1"/>
</dbReference>
<protein>
    <recommendedName>
        <fullName evidence="2">histidine kinase</fullName>
        <ecNumber evidence="2">2.7.13.3</ecNumber>
    </recommendedName>
</protein>
<dbReference type="Proteomes" id="UP000466535">
    <property type="component" value="Unassembled WGS sequence"/>
</dbReference>
<dbReference type="InterPro" id="IPR036890">
    <property type="entry name" value="HATPase_C_sf"/>
</dbReference>
<keyword evidence="8" id="KW-0812">Transmembrane</keyword>
<reference evidence="10 11" key="1">
    <citation type="submission" date="2019-12" db="EMBL/GenBank/DDBJ databases">
        <title>Isolation and characterization of three novel carbon monoxide-oxidizing members of Halobacteria from salione crusts and soils.</title>
        <authorList>
            <person name="Myers M.R."/>
            <person name="King G.M."/>
        </authorList>
    </citation>
    <scope>NUCLEOTIDE SEQUENCE [LARGE SCALE GENOMIC DNA]</scope>
    <source>
        <strain evidence="10 11">WSH3</strain>
    </source>
</reference>
<keyword evidence="4" id="KW-0547">Nucleotide-binding</keyword>
<dbReference type="Gene3D" id="3.30.565.10">
    <property type="entry name" value="Histidine kinase-like ATPase, C-terminal domain"/>
    <property type="match status" value="1"/>
</dbReference>
<dbReference type="CDD" id="cd00075">
    <property type="entry name" value="HATPase"/>
    <property type="match status" value="1"/>
</dbReference>
<comment type="caution">
    <text evidence="10">The sequence shown here is derived from an EMBL/GenBank/DDBJ whole genome shotgun (WGS) entry which is preliminary data.</text>
</comment>
<keyword evidence="6" id="KW-0067">ATP-binding</keyword>
<dbReference type="PRINTS" id="PR00344">
    <property type="entry name" value="BCTRLSENSOR"/>
</dbReference>
<feature type="domain" description="Histidine kinase" evidence="9">
    <location>
        <begin position="332"/>
        <end position="541"/>
    </location>
</feature>
<dbReference type="InterPro" id="IPR004358">
    <property type="entry name" value="Sig_transdc_His_kin-like_C"/>
</dbReference>
<feature type="transmembrane region" description="Helical" evidence="8">
    <location>
        <begin position="57"/>
        <end position="81"/>
    </location>
</feature>
<dbReference type="GO" id="GO:0005524">
    <property type="term" value="F:ATP binding"/>
    <property type="evidence" value="ECO:0007669"/>
    <property type="project" value="UniProtKB-KW"/>
</dbReference>
<dbReference type="PANTHER" id="PTHR44936:SF10">
    <property type="entry name" value="SENSOR PROTEIN RSTB"/>
    <property type="match status" value="1"/>
</dbReference>
<keyword evidence="8" id="KW-0472">Membrane</keyword>
<evidence type="ECO:0000256" key="6">
    <source>
        <dbReference type="ARBA" id="ARBA00022840"/>
    </source>
</evidence>
<dbReference type="Pfam" id="PF02518">
    <property type="entry name" value="HATPase_c"/>
    <property type="match status" value="1"/>
</dbReference>
<feature type="compositionally biased region" description="Polar residues" evidence="7">
    <location>
        <begin position="541"/>
        <end position="552"/>
    </location>
</feature>
<evidence type="ECO:0000256" key="3">
    <source>
        <dbReference type="ARBA" id="ARBA00022679"/>
    </source>
</evidence>
<feature type="transmembrane region" description="Helical" evidence="8">
    <location>
        <begin position="183"/>
        <end position="206"/>
    </location>
</feature>
<dbReference type="AlphaFoldDB" id="A0A6B0T139"/>
<evidence type="ECO:0000313" key="10">
    <source>
        <dbReference type="EMBL" id="MXR51784.1"/>
    </source>
</evidence>
<feature type="transmembrane region" description="Helical" evidence="8">
    <location>
        <begin position="122"/>
        <end position="145"/>
    </location>
</feature>
<feature type="transmembrane region" description="Helical" evidence="8">
    <location>
        <begin position="6"/>
        <end position="27"/>
    </location>
</feature>
<dbReference type="SMART" id="SM00387">
    <property type="entry name" value="HATPase_c"/>
    <property type="match status" value="1"/>
</dbReference>
<organism evidence="10 11">
    <name type="scientific">Halovenus carboxidivorans</name>
    <dbReference type="NCBI Taxonomy" id="2692199"/>
    <lineage>
        <taxon>Archaea</taxon>
        <taxon>Methanobacteriati</taxon>
        <taxon>Methanobacteriota</taxon>
        <taxon>Stenosarchaea group</taxon>
        <taxon>Halobacteria</taxon>
        <taxon>Halobacteriales</taxon>
        <taxon>Haloarculaceae</taxon>
        <taxon>Halovenus</taxon>
    </lineage>
</organism>
<feature type="region of interest" description="Disordered" evidence="7">
    <location>
        <begin position="524"/>
        <end position="552"/>
    </location>
</feature>
<feature type="transmembrane region" description="Helical" evidence="8">
    <location>
        <begin position="157"/>
        <end position="177"/>
    </location>
</feature>
<sequence length="552" mass="58665">MVSAIAALLWVMIASGGALCALGYASVRWWDEPGSTLFGLYVGLWGALPIIDSGANALFGVAGLSGLLWVVTVVPWFLFTLQYTGRQFGRRSWAALLVPAVGIGPWLWSLSVASPVPAFEAVGILVFVYYAAVATVGALLVLQAANRYGHLSLSQGALLALVGVIPTVTMNTFGVLARQFGDAVLFSIYAGGLLSSCLAAGLALFWDDVFDSTPAAGTVGERAVIRETDDLVLITDDEGDLVVHNEAAASVLPAIDAAAVGRPVENALGIAVEELAAAETVELQTTAGRRQFDPQVTGLTDQHDRRIGSMLSLRDITDREIRRQRLAVLNRIVRHNLRNQASVIKANTEAVADELTEDRLLDRLDTAADSVDSLTALSRKAKTVEAVLSEGGETTAVELRALLADIVADSARRWPEATVTVEECPEGVVETDRRALEFVLANLVENAVEHADTDSPTVELRAEIDPEASYPVEITVADDGPGIPDQEVDVLEAGTETQLKHGTGIGLWVTNWTVRELGGELSFPRRGPDGSTVAVRLPDRPTSTTAQAGSEA</sequence>